<evidence type="ECO:0000256" key="1">
    <source>
        <dbReference type="SAM" id="MobiDB-lite"/>
    </source>
</evidence>
<dbReference type="RefSeq" id="WP_204195086.1">
    <property type="nucleotide sequence ID" value="NZ_JAFEMC010000001.1"/>
</dbReference>
<keyword evidence="3" id="KW-1185">Reference proteome</keyword>
<sequence>MRLSSISSLSIVAPSPSLPRSAGAFALPHDKPAASGTKASAPRTVDASAPPMPSDKLRDALTAFEKEARMTPAERARRDILEDMELTEDALKAMPAEKRNVLEDAIVKEVAKRLVLARTLATSHAG</sequence>
<feature type="region of interest" description="Disordered" evidence="1">
    <location>
        <begin position="1"/>
        <end position="55"/>
    </location>
</feature>
<gene>
    <name evidence="2" type="ORF">ILT43_04175</name>
</gene>
<comment type="caution">
    <text evidence="2">The sequence shown here is derived from an EMBL/GenBank/DDBJ whole genome shotgun (WGS) entry which is preliminary data.</text>
</comment>
<dbReference type="EMBL" id="JAFEMC010000001">
    <property type="protein sequence ID" value="MBM6575556.1"/>
    <property type="molecule type" value="Genomic_DNA"/>
</dbReference>
<dbReference type="Proteomes" id="UP000763641">
    <property type="component" value="Unassembled WGS sequence"/>
</dbReference>
<organism evidence="2 3">
    <name type="scientific">Sphingomonas longa</name>
    <dbReference type="NCBI Taxonomy" id="2778730"/>
    <lineage>
        <taxon>Bacteria</taxon>
        <taxon>Pseudomonadati</taxon>
        <taxon>Pseudomonadota</taxon>
        <taxon>Alphaproteobacteria</taxon>
        <taxon>Sphingomonadales</taxon>
        <taxon>Sphingomonadaceae</taxon>
        <taxon>Sphingomonas</taxon>
    </lineage>
</organism>
<evidence type="ECO:0000313" key="3">
    <source>
        <dbReference type="Proteomes" id="UP000763641"/>
    </source>
</evidence>
<feature type="compositionally biased region" description="Low complexity" evidence="1">
    <location>
        <begin position="1"/>
        <end position="19"/>
    </location>
</feature>
<evidence type="ECO:0000313" key="2">
    <source>
        <dbReference type="EMBL" id="MBM6575556.1"/>
    </source>
</evidence>
<proteinExistence type="predicted"/>
<protein>
    <submittedName>
        <fullName evidence="2">Uncharacterized protein</fullName>
    </submittedName>
</protein>
<reference evidence="2 3" key="1">
    <citation type="submission" date="2020-12" db="EMBL/GenBank/DDBJ databases">
        <title>Sphingomonas sp.</title>
        <authorList>
            <person name="Kim M.K."/>
        </authorList>
    </citation>
    <scope>NUCLEOTIDE SEQUENCE [LARGE SCALE GENOMIC DNA]</scope>
    <source>
        <strain evidence="2 3">BT552</strain>
    </source>
</reference>
<name>A0ABS2D3Q2_9SPHN</name>
<accession>A0ABS2D3Q2</accession>